<dbReference type="AlphaFoldDB" id="A0A0F9SFH8"/>
<sequence>MKKNIMSKEIFIRNKQRELQSKLSGRYEGYQPEHERLNRAPQVENVSEDFRYSRRFPLTVQKPEPVQQPPPPFRPPMAIASGHNEEELSWIQRPIPRHDESPNHEVIGYDDVSEPGPPLPEGPRLPDPILPSAEPRPVSIDDICEGSYFVVVTDTIIAEAPELNFIEELVEQMVFDSTNSIVLDDIVVLRKMKIKVGIGVS</sequence>
<name>A0A0F9SFH8_9ZZZZ</name>
<dbReference type="EMBL" id="LAZR01000468">
    <property type="protein sequence ID" value="KKN67645.1"/>
    <property type="molecule type" value="Genomic_DNA"/>
</dbReference>
<evidence type="ECO:0000313" key="2">
    <source>
        <dbReference type="EMBL" id="KKN67645.1"/>
    </source>
</evidence>
<comment type="caution">
    <text evidence="2">The sequence shown here is derived from an EMBL/GenBank/DDBJ whole genome shotgun (WGS) entry which is preliminary data.</text>
</comment>
<gene>
    <name evidence="2" type="ORF">LCGC14_0459040</name>
</gene>
<organism evidence="2">
    <name type="scientific">marine sediment metagenome</name>
    <dbReference type="NCBI Taxonomy" id="412755"/>
    <lineage>
        <taxon>unclassified sequences</taxon>
        <taxon>metagenomes</taxon>
        <taxon>ecological metagenomes</taxon>
    </lineage>
</organism>
<protein>
    <submittedName>
        <fullName evidence="2">Uncharacterized protein</fullName>
    </submittedName>
</protein>
<accession>A0A0F9SFH8</accession>
<reference evidence="2" key="1">
    <citation type="journal article" date="2015" name="Nature">
        <title>Complex archaea that bridge the gap between prokaryotes and eukaryotes.</title>
        <authorList>
            <person name="Spang A."/>
            <person name="Saw J.H."/>
            <person name="Jorgensen S.L."/>
            <person name="Zaremba-Niedzwiedzka K."/>
            <person name="Martijn J."/>
            <person name="Lind A.E."/>
            <person name="van Eijk R."/>
            <person name="Schleper C."/>
            <person name="Guy L."/>
            <person name="Ettema T.J."/>
        </authorList>
    </citation>
    <scope>NUCLEOTIDE SEQUENCE</scope>
</reference>
<proteinExistence type="predicted"/>
<evidence type="ECO:0000256" key="1">
    <source>
        <dbReference type="SAM" id="MobiDB-lite"/>
    </source>
</evidence>
<feature type="region of interest" description="Disordered" evidence="1">
    <location>
        <begin position="26"/>
        <end position="48"/>
    </location>
</feature>